<gene>
    <name evidence="2" type="ordered locus">Hhal_1144</name>
</gene>
<dbReference type="SUPFAM" id="SSF46689">
    <property type="entry name" value="Homeodomain-like"/>
    <property type="match status" value="1"/>
</dbReference>
<dbReference type="InterPro" id="IPR036388">
    <property type="entry name" value="WH-like_DNA-bd_sf"/>
</dbReference>
<dbReference type="GO" id="GO:0006313">
    <property type="term" value="P:DNA transposition"/>
    <property type="evidence" value="ECO:0007669"/>
    <property type="project" value="InterPro"/>
</dbReference>
<dbReference type="Proteomes" id="UP000000647">
    <property type="component" value="Chromosome"/>
</dbReference>
<dbReference type="Gene3D" id="1.10.10.10">
    <property type="entry name" value="Winged helix-like DNA-binding domain superfamily/Winged helix DNA-binding domain"/>
    <property type="match status" value="1"/>
</dbReference>
<dbReference type="Pfam" id="PF01527">
    <property type="entry name" value="HTH_Tnp_1"/>
    <property type="match status" value="1"/>
</dbReference>
<sequence>MAAKRKRHSPEFKARVALEALKGMKTSQELAREYGVHPTQVAQWKGQLRDNAGELFQSGAAREAQKHQESELAQAYEQIGRLNMELTWLKKNAPPPES</sequence>
<name>A1WW58_HALHL</name>
<dbReference type="STRING" id="349124.Hhal_1144"/>
<dbReference type="HOGENOM" id="CLU_027402_36_1_6"/>
<dbReference type="EMBL" id="CP000544">
    <property type="protein sequence ID" value="ABM61920.1"/>
    <property type="molecule type" value="Genomic_DNA"/>
</dbReference>
<comment type="similarity">
    <text evidence="1">Belongs to the transposase 8 family.</text>
</comment>
<evidence type="ECO:0000256" key="1">
    <source>
        <dbReference type="ARBA" id="ARBA00009964"/>
    </source>
</evidence>
<organism evidence="2 3">
    <name type="scientific">Halorhodospira halophila (strain DSM 244 / SL1)</name>
    <name type="common">Ectothiorhodospira halophila (strain DSM 244 / SL1)</name>
    <dbReference type="NCBI Taxonomy" id="349124"/>
    <lineage>
        <taxon>Bacteria</taxon>
        <taxon>Pseudomonadati</taxon>
        <taxon>Pseudomonadota</taxon>
        <taxon>Gammaproteobacteria</taxon>
        <taxon>Chromatiales</taxon>
        <taxon>Ectothiorhodospiraceae</taxon>
        <taxon>Halorhodospira</taxon>
    </lineage>
</organism>
<dbReference type="KEGG" id="hha:Hhal_1144"/>
<reference evidence="2 3" key="2">
    <citation type="journal article" date="2013" name="Stand. Genomic Sci.">
        <title>Complete genome sequence of Halorhodospira halophila SL1.</title>
        <authorList>
            <person name="Challacombe J.F."/>
            <person name="Majid S."/>
            <person name="Deole R."/>
            <person name="Brettin T.S."/>
            <person name="Bruce D."/>
            <person name="Delano S.F."/>
            <person name="Detter J.C."/>
            <person name="Gleasner C.D."/>
            <person name="Han C.S."/>
            <person name="Misra M."/>
            <person name="Reitenga K.G."/>
            <person name="Mikhailova N."/>
            <person name="Woyke T."/>
            <person name="Pitluck S."/>
            <person name="Nolan M."/>
            <person name="Land M.L."/>
            <person name="Saunders E."/>
            <person name="Tapia R."/>
            <person name="Lapidus A."/>
            <person name="Ivanova N."/>
            <person name="Hoff W.D."/>
        </authorList>
    </citation>
    <scope>NUCLEOTIDE SEQUENCE [LARGE SCALE GENOMIC DNA]</scope>
    <source>
        <strain evidence="3">DSM 244 / SL1</strain>
    </source>
</reference>
<dbReference type="GO" id="GO:0003677">
    <property type="term" value="F:DNA binding"/>
    <property type="evidence" value="ECO:0007669"/>
    <property type="project" value="InterPro"/>
</dbReference>
<evidence type="ECO:0000313" key="3">
    <source>
        <dbReference type="Proteomes" id="UP000000647"/>
    </source>
</evidence>
<protein>
    <submittedName>
        <fullName evidence="2">Transposase IS3/IS911 family protein</fullName>
    </submittedName>
</protein>
<dbReference type="InterPro" id="IPR002514">
    <property type="entry name" value="Transposase_8"/>
</dbReference>
<dbReference type="InterPro" id="IPR009057">
    <property type="entry name" value="Homeodomain-like_sf"/>
</dbReference>
<dbReference type="AlphaFoldDB" id="A1WW58"/>
<reference evidence="3" key="1">
    <citation type="submission" date="2006-12" db="EMBL/GenBank/DDBJ databases">
        <title>Complete sequence of Halorhodospira halophila SL1.</title>
        <authorList>
            <consortium name="US DOE Joint Genome Institute"/>
            <person name="Copeland A."/>
            <person name="Lucas S."/>
            <person name="Lapidus A."/>
            <person name="Barry K."/>
            <person name="Detter J.C."/>
            <person name="Glavina del Rio T."/>
            <person name="Hammon N."/>
            <person name="Israni S."/>
            <person name="Dalin E."/>
            <person name="Tice H."/>
            <person name="Pitluck S."/>
            <person name="Saunders E."/>
            <person name="Brettin T."/>
            <person name="Bruce D."/>
            <person name="Han C."/>
            <person name="Tapia R."/>
            <person name="Schmutz J."/>
            <person name="Larimer F."/>
            <person name="Land M."/>
            <person name="Hauser L."/>
            <person name="Kyrpides N."/>
            <person name="Mikhailova N."/>
            <person name="Hoff W."/>
            <person name="Richardson P."/>
        </authorList>
    </citation>
    <scope>NUCLEOTIDE SEQUENCE [LARGE SCALE GENOMIC DNA]</scope>
    <source>
        <strain evidence="3">DSM 244 / SL1</strain>
    </source>
</reference>
<proteinExistence type="inferred from homology"/>
<dbReference type="GO" id="GO:0004803">
    <property type="term" value="F:transposase activity"/>
    <property type="evidence" value="ECO:0007669"/>
    <property type="project" value="InterPro"/>
</dbReference>
<dbReference type="eggNOG" id="COG2963">
    <property type="taxonomic scope" value="Bacteria"/>
</dbReference>
<evidence type="ECO:0000313" key="2">
    <source>
        <dbReference type="EMBL" id="ABM61920.1"/>
    </source>
</evidence>
<accession>A1WW58</accession>
<keyword evidence="3" id="KW-1185">Reference proteome</keyword>